<dbReference type="PANTHER" id="PTHR35038:SF5">
    <property type="entry name" value="CYTOCHROME C-TYPE PROTEIN NRFB"/>
    <property type="match status" value="1"/>
</dbReference>
<dbReference type="InterPro" id="IPR010177">
    <property type="entry name" value="Paired_CXXCH_1"/>
</dbReference>
<reference evidence="5 6" key="1">
    <citation type="journal article" date="2018" name="Int. J. Syst. Evol. Microbiol.">
        <title>Uliginosibacterium sediminicola sp. nov., isolated from freshwater sediment.</title>
        <authorList>
            <person name="Hwang W.M."/>
            <person name="Kim S.M."/>
            <person name="Kang K."/>
            <person name="Ahn T.Y."/>
        </authorList>
    </citation>
    <scope>NUCLEOTIDE SEQUENCE [LARGE SCALE GENOMIC DNA]</scope>
    <source>
        <strain evidence="5 6">M1-21</strain>
    </source>
</reference>
<sequence>MNTSLAKLLRLALYLVVLCGLVPAAHAEGGMSPAALEKARKVNAQCLSCHSPQGLEHPQEGVDVAKLRKVLIDPLALQNADHGKFACTKCHTEGYEDFPHAEDAKDNTSNCSDCHQKKTDIIQAQFDKSVHAKHLADKFSCTTCHDLHVIRVAKNQTDAGKIVAQDNRICLGCHDSDQTFARFAPEKKVRPAIDEIHAWLPNTRLHWSSVRCVECHTPLNKDMLSHEIVDKKKAERNCVTCHSVNSQLNLRLYRYLAKDEQQKYGFLNSVMLGKSYVIGATRNPLLDTLFIGLAALTLLGVLAHGLIRIITTRLRRRKQHD</sequence>
<gene>
    <name evidence="5" type="ORF">ABDB84_04665</name>
</gene>
<feature type="chain" id="PRO_5046788483" evidence="3">
    <location>
        <begin position="28"/>
        <end position="321"/>
    </location>
</feature>
<evidence type="ECO:0000256" key="2">
    <source>
        <dbReference type="SAM" id="Phobius"/>
    </source>
</evidence>
<evidence type="ECO:0000256" key="1">
    <source>
        <dbReference type="ARBA" id="ARBA00022729"/>
    </source>
</evidence>
<protein>
    <submittedName>
        <fullName evidence="5">Cytochrome c3 family protein</fullName>
    </submittedName>
</protein>
<proteinExistence type="predicted"/>
<accession>A0ABU9YVL6</accession>
<evidence type="ECO:0000256" key="3">
    <source>
        <dbReference type="SAM" id="SignalP"/>
    </source>
</evidence>
<dbReference type="SUPFAM" id="SSF48695">
    <property type="entry name" value="Multiheme cytochromes"/>
    <property type="match status" value="1"/>
</dbReference>
<keyword evidence="2" id="KW-0472">Membrane</keyword>
<keyword evidence="2" id="KW-1133">Transmembrane helix</keyword>
<dbReference type="InterPro" id="IPR036280">
    <property type="entry name" value="Multihaem_cyt_sf"/>
</dbReference>
<evidence type="ECO:0000313" key="6">
    <source>
        <dbReference type="Proteomes" id="UP001410394"/>
    </source>
</evidence>
<dbReference type="EMBL" id="JBDIVE010000002">
    <property type="protein sequence ID" value="MEN3067761.1"/>
    <property type="molecule type" value="Genomic_DNA"/>
</dbReference>
<dbReference type="RefSeq" id="WP_345918527.1">
    <property type="nucleotide sequence ID" value="NZ_JBDIVE010000002.1"/>
</dbReference>
<feature type="domain" description="Doubled CXXCH motif" evidence="4">
    <location>
        <begin position="138"/>
        <end position="178"/>
    </location>
</feature>
<name>A0ABU9YVL6_9RHOO</name>
<dbReference type="InterPro" id="IPR051829">
    <property type="entry name" value="Multiheme_Cytochr_ET"/>
</dbReference>
<dbReference type="Pfam" id="PF09699">
    <property type="entry name" value="Paired_CXXCH_1"/>
    <property type="match status" value="1"/>
</dbReference>
<dbReference type="PANTHER" id="PTHR35038">
    <property type="entry name" value="DISSIMILATORY SULFITE REDUCTASE SIRA"/>
    <property type="match status" value="1"/>
</dbReference>
<feature type="transmembrane region" description="Helical" evidence="2">
    <location>
        <begin position="289"/>
        <end position="310"/>
    </location>
</feature>
<keyword evidence="2" id="KW-0812">Transmembrane</keyword>
<evidence type="ECO:0000313" key="5">
    <source>
        <dbReference type="EMBL" id="MEN3067761.1"/>
    </source>
</evidence>
<keyword evidence="1 3" id="KW-0732">Signal</keyword>
<dbReference type="Gene3D" id="1.10.1130.10">
    <property type="entry name" value="Flavocytochrome C3, Chain A"/>
    <property type="match status" value="2"/>
</dbReference>
<comment type="caution">
    <text evidence="5">The sequence shown here is derived from an EMBL/GenBank/DDBJ whole genome shotgun (WGS) entry which is preliminary data.</text>
</comment>
<evidence type="ECO:0000259" key="4">
    <source>
        <dbReference type="Pfam" id="PF09699"/>
    </source>
</evidence>
<dbReference type="Proteomes" id="UP001410394">
    <property type="component" value="Unassembled WGS sequence"/>
</dbReference>
<feature type="signal peptide" evidence="3">
    <location>
        <begin position="1"/>
        <end position="27"/>
    </location>
</feature>
<keyword evidence="6" id="KW-1185">Reference proteome</keyword>
<organism evidence="5 6">
    <name type="scientific">Uliginosibacterium sediminicola</name>
    <dbReference type="NCBI Taxonomy" id="2024550"/>
    <lineage>
        <taxon>Bacteria</taxon>
        <taxon>Pseudomonadati</taxon>
        <taxon>Pseudomonadota</taxon>
        <taxon>Betaproteobacteria</taxon>
        <taxon>Rhodocyclales</taxon>
        <taxon>Zoogloeaceae</taxon>
        <taxon>Uliginosibacterium</taxon>
    </lineage>
</organism>